<keyword evidence="9 11" id="KW-0665">Pyrimidine biosynthesis</keyword>
<dbReference type="EMBL" id="CP029077">
    <property type="protein sequence ID" value="QED23269.1"/>
    <property type="molecule type" value="Genomic_DNA"/>
</dbReference>
<evidence type="ECO:0000256" key="2">
    <source>
        <dbReference type="ARBA" id="ARBA00004791"/>
    </source>
</evidence>
<evidence type="ECO:0000256" key="7">
    <source>
        <dbReference type="ARBA" id="ARBA00022777"/>
    </source>
</evidence>
<feature type="binding site" evidence="11">
    <location>
        <position position="49"/>
    </location>
    <ligand>
        <name>UMP</name>
        <dbReference type="ChEBI" id="CHEBI:57865"/>
    </ligand>
</feature>
<evidence type="ECO:0000256" key="8">
    <source>
        <dbReference type="ARBA" id="ARBA00022840"/>
    </source>
</evidence>
<sequence>MKRVLYKISGEVLMGSREYGQDAVKICSIAKDIKAVYDSGVEVCITVGGGNIFRGIKCAEAGIDRVTGDYIGMLATVMNALALQSAIENLGIDTRVMSGINISAMCEVYIRRKAMRHLSKGRIIIFAAGTGNPFFTTDTGAVLRAIEMNCDGVFKGTSVDGVYSADPKKNPDATRYDAVSYEEVIGKNLKVMDISAVSMARDNNMPIYIFSIKDKESPLSKILSGDSIYTKIS</sequence>
<dbReference type="OrthoDB" id="9807458at2"/>
<dbReference type="FunFam" id="3.40.1160.10:FF:000001">
    <property type="entry name" value="Uridylate kinase"/>
    <property type="match status" value="1"/>
</dbReference>
<accession>A0A5B8XD14</accession>
<dbReference type="HAMAP" id="MF_01220_B">
    <property type="entry name" value="PyrH_B"/>
    <property type="match status" value="1"/>
</dbReference>
<comment type="catalytic activity">
    <reaction evidence="10 11">
        <text>UMP + ATP = UDP + ADP</text>
        <dbReference type="Rhea" id="RHEA:24400"/>
        <dbReference type="ChEBI" id="CHEBI:30616"/>
        <dbReference type="ChEBI" id="CHEBI:57865"/>
        <dbReference type="ChEBI" id="CHEBI:58223"/>
        <dbReference type="ChEBI" id="CHEBI:456216"/>
        <dbReference type="EC" id="2.7.4.22"/>
    </reaction>
</comment>
<keyword evidence="4 11" id="KW-0963">Cytoplasm</keyword>
<protein>
    <recommendedName>
        <fullName evidence="11">Uridylate kinase</fullName>
        <shortName evidence="11">UK</shortName>
        <ecNumber evidence="11">2.7.4.22</ecNumber>
    </recommendedName>
    <alternativeName>
        <fullName evidence="11">Uridine monophosphate kinase</fullName>
        <shortName evidence="11">UMP kinase</shortName>
        <shortName evidence="11">UMPK</shortName>
    </alternativeName>
</protein>
<keyword evidence="7 11" id="KW-0418">Kinase</keyword>
<feature type="binding site" evidence="11">
    <location>
        <position position="69"/>
    </location>
    <ligand>
        <name>UMP</name>
        <dbReference type="ChEBI" id="CHEBI:57865"/>
    </ligand>
</feature>
<gene>
    <name evidence="11" type="primary">pyrH</name>
    <name evidence="13" type="ORF">Deia_00469</name>
</gene>
<evidence type="ECO:0000313" key="13">
    <source>
        <dbReference type="EMBL" id="QED23269.1"/>
    </source>
</evidence>
<feature type="binding site" evidence="11">
    <location>
        <position position="157"/>
    </location>
    <ligand>
        <name>ATP</name>
        <dbReference type="ChEBI" id="CHEBI:30616"/>
    </ligand>
</feature>
<dbReference type="Gene3D" id="3.40.1160.10">
    <property type="entry name" value="Acetylglutamate kinase-like"/>
    <property type="match status" value="1"/>
</dbReference>
<comment type="function">
    <text evidence="11">Catalyzes the reversible phosphorylation of UMP to UDP.</text>
</comment>
<dbReference type="PANTHER" id="PTHR42833">
    <property type="entry name" value="URIDYLATE KINASE"/>
    <property type="match status" value="1"/>
</dbReference>
<dbReference type="UniPathway" id="UPA00159">
    <property type="reaction ID" value="UER00275"/>
</dbReference>
<comment type="subcellular location">
    <subcellularLocation>
        <location evidence="1 11">Cytoplasm</location>
    </subcellularLocation>
</comment>
<dbReference type="Proteomes" id="UP000321934">
    <property type="component" value="Chromosome"/>
</dbReference>
<feature type="domain" description="Aspartate/glutamate/uridylate kinase" evidence="12">
    <location>
        <begin position="2"/>
        <end position="211"/>
    </location>
</feature>
<name>A0A5B8XD14_9RICK</name>
<feature type="binding site" evidence="11">
    <location>
        <begin position="7"/>
        <end position="10"/>
    </location>
    <ligand>
        <name>ATP</name>
        <dbReference type="ChEBI" id="CHEBI:30616"/>
    </ligand>
</feature>
<dbReference type="Pfam" id="PF00696">
    <property type="entry name" value="AA_kinase"/>
    <property type="match status" value="1"/>
</dbReference>
<dbReference type="GO" id="GO:0033862">
    <property type="term" value="F:UMP kinase activity"/>
    <property type="evidence" value="ECO:0007669"/>
    <property type="project" value="UniProtKB-EC"/>
</dbReference>
<feature type="binding site" evidence="11">
    <location>
        <position position="163"/>
    </location>
    <ligand>
        <name>ATP</name>
        <dbReference type="ChEBI" id="CHEBI:30616"/>
    </ligand>
</feature>
<dbReference type="InterPro" id="IPR011817">
    <property type="entry name" value="Uridylate_kinase"/>
</dbReference>
<dbReference type="PANTHER" id="PTHR42833:SF4">
    <property type="entry name" value="URIDYLATE KINASE PUMPKIN, CHLOROPLASTIC"/>
    <property type="match status" value="1"/>
</dbReference>
<dbReference type="InterPro" id="IPR015963">
    <property type="entry name" value="Uridylate_kinase_bac"/>
</dbReference>
<feature type="binding site" evidence="11">
    <location>
        <position position="166"/>
    </location>
    <ligand>
        <name>ATP</name>
        <dbReference type="ChEBI" id="CHEBI:30616"/>
    </ligand>
</feature>
<keyword evidence="8 11" id="KW-0067">ATP-binding</keyword>
<comment type="activity regulation">
    <text evidence="11">Inhibited by UTP.</text>
</comment>
<reference evidence="13 14" key="1">
    <citation type="journal article" date="2019" name="ISME J.">
        <title>Deianiraea, an extracellular bacterium associated with the ciliate Paramecium, suggests an alternative scenario for the evolution of Rickettsiales.</title>
        <authorList>
            <person name="Castelli M."/>
            <person name="Sabaneyeva E."/>
            <person name="Lanzoni O."/>
            <person name="Lebedeva N."/>
            <person name="Floriano A.M."/>
            <person name="Gaiarsa S."/>
            <person name="Benken K."/>
            <person name="Modeo L."/>
            <person name="Bandi C."/>
            <person name="Potekhin A."/>
            <person name="Sassera D."/>
            <person name="Petroni G."/>
        </authorList>
    </citation>
    <scope>NUCLEOTIDE SEQUENCE [LARGE SCALE GENOMIC DNA]</scope>
    <source>
        <strain evidence="13">CyL4-1</strain>
    </source>
</reference>
<dbReference type="InterPro" id="IPR001048">
    <property type="entry name" value="Asp/Glu/Uridylate_kinase"/>
</dbReference>
<dbReference type="CDD" id="cd04254">
    <property type="entry name" value="AAK_UMPK-PyrH-Ec"/>
    <property type="match status" value="1"/>
</dbReference>
<dbReference type="GO" id="GO:0006225">
    <property type="term" value="P:UDP biosynthetic process"/>
    <property type="evidence" value="ECO:0007669"/>
    <property type="project" value="TreeGrafter"/>
</dbReference>
<dbReference type="GO" id="GO:0005737">
    <property type="term" value="C:cytoplasm"/>
    <property type="evidence" value="ECO:0007669"/>
    <property type="project" value="UniProtKB-SubCell"/>
</dbReference>
<evidence type="ECO:0000256" key="6">
    <source>
        <dbReference type="ARBA" id="ARBA00022741"/>
    </source>
</evidence>
<dbReference type="RefSeq" id="WP_146820550.1">
    <property type="nucleotide sequence ID" value="NZ_CP029077.1"/>
</dbReference>
<evidence type="ECO:0000256" key="10">
    <source>
        <dbReference type="ARBA" id="ARBA00047767"/>
    </source>
</evidence>
<dbReference type="NCBIfam" id="TIGR02075">
    <property type="entry name" value="pyrH_bact"/>
    <property type="match status" value="1"/>
</dbReference>
<dbReference type="SUPFAM" id="SSF53633">
    <property type="entry name" value="Carbamate kinase-like"/>
    <property type="match status" value="1"/>
</dbReference>
<evidence type="ECO:0000259" key="12">
    <source>
        <dbReference type="Pfam" id="PF00696"/>
    </source>
</evidence>
<dbReference type="GO" id="GO:0005524">
    <property type="term" value="F:ATP binding"/>
    <property type="evidence" value="ECO:0007669"/>
    <property type="project" value="UniProtKB-KW"/>
</dbReference>
<comment type="subunit">
    <text evidence="11">Homohexamer.</text>
</comment>
<comment type="pathway">
    <text evidence="2 11">Pyrimidine metabolism; CTP biosynthesis via de novo pathway; UDP from UMP (UMPK route): step 1/1.</text>
</comment>
<comment type="caution">
    <text evidence="11">Lacks conserved residue(s) required for the propagation of feature annotation.</text>
</comment>
<organism evidence="13 14">
    <name type="scientific">Candidatus Deianiraea vastatrix</name>
    <dbReference type="NCBI Taxonomy" id="2163644"/>
    <lineage>
        <taxon>Bacteria</taxon>
        <taxon>Pseudomonadati</taxon>
        <taxon>Pseudomonadota</taxon>
        <taxon>Alphaproteobacteria</taxon>
        <taxon>Rickettsiales</taxon>
        <taxon>Candidatus Deianiraeaceae</taxon>
        <taxon>Candidatus Deianiraea</taxon>
    </lineage>
</organism>
<evidence type="ECO:0000256" key="11">
    <source>
        <dbReference type="HAMAP-Rule" id="MF_01220"/>
    </source>
</evidence>
<dbReference type="PIRSF" id="PIRSF005650">
    <property type="entry name" value="Uridylate_kin"/>
    <property type="match status" value="1"/>
</dbReference>
<evidence type="ECO:0000256" key="3">
    <source>
        <dbReference type="ARBA" id="ARBA00007614"/>
    </source>
</evidence>
<feature type="binding site" evidence="11">
    <location>
        <position position="50"/>
    </location>
    <ligand>
        <name>ATP</name>
        <dbReference type="ChEBI" id="CHEBI:30616"/>
    </ligand>
</feature>
<dbReference type="GO" id="GO:0044210">
    <property type="term" value="P:'de novo' CTP biosynthetic process"/>
    <property type="evidence" value="ECO:0007669"/>
    <property type="project" value="UniProtKB-UniRule"/>
</dbReference>
<feature type="binding site" evidence="11">
    <location>
        <begin position="130"/>
        <end position="137"/>
    </location>
    <ligand>
        <name>UMP</name>
        <dbReference type="ChEBI" id="CHEBI:57865"/>
    </ligand>
</feature>
<keyword evidence="5 11" id="KW-0808">Transferase</keyword>
<feature type="binding site" evidence="11">
    <location>
        <position position="54"/>
    </location>
    <ligand>
        <name>ATP</name>
        <dbReference type="ChEBI" id="CHEBI:30616"/>
    </ligand>
</feature>
<evidence type="ECO:0000256" key="4">
    <source>
        <dbReference type="ARBA" id="ARBA00022490"/>
    </source>
</evidence>
<dbReference type="AlphaFoldDB" id="A0A5B8XD14"/>
<dbReference type="EC" id="2.7.4.22" evidence="11"/>
<keyword evidence="14" id="KW-1185">Reference proteome</keyword>
<evidence type="ECO:0000313" key="14">
    <source>
        <dbReference type="Proteomes" id="UP000321934"/>
    </source>
</evidence>
<comment type="similarity">
    <text evidence="3 11">Belongs to the UMP kinase family.</text>
</comment>
<proteinExistence type="inferred from homology"/>
<dbReference type="InterPro" id="IPR036393">
    <property type="entry name" value="AceGlu_kinase-like_sf"/>
</dbReference>
<evidence type="ECO:0000256" key="5">
    <source>
        <dbReference type="ARBA" id="ARBA00022679"/>
    </source>
</evidence>
<evidence type="ECO:0000256" key="9">
    <source>
        <dbReference type="ARBA" id="ARBA00022975"/>
    </source>
</evidence>
<evidence type="ECO:0000256" key="1">
    <source>
        <dbReference type="ARBA" id="ARBA00004496"/>
    </source>
</evidence>
<keyword evidence="6 11" id="KW-0547">Nucleotide-binding</keyword>